<dbReference type="Pfam" id="PF04138">
    <property type="entry name" value="GtrA_DPMS_TM"/>
    <property type="match status" value="1"/>
</dbReference>
<evidence type="ECO:0000313" key="10">
    <source>
        <dbReference type="Proteomes" id="UP000324726"/>
    </source>
</evidence>
<evidence type="ECO:0000256" key="6">
    <source>
        <dbReference type="SAM" id="MobiDB-lite"/>
    </source>
</evidence>
<dbReference type="PANTHER" id="PTHR38459:SF6">
    <property type="entry name" value="ARABINOGALACTAN BIOSYNTHESIS RECRUITING PROTEIN RV3789"/>
    <property type="match status" value="1"/>
</dbReference>
<sequence length="194" mass="20481">MTSKRPEQSVTSDAHSEMGGAKANGAAANGAVGAGVSGAEVTANGAVGAEAGEGDVVVKDNIGLNQQIFRFILTGGLSAIVDFGSTAIFTFLFGFSDTVAKTIGFILGTLTAYMINRRWTFNAAPSTKRFVITMATYALTFAVQVGLYKPLLIPLLESQTTFSPLVVRLISFVIAQGTATVLNFLIQRFVIFRN</sequence>
<dbReference type="InterPro" id="IPR007267">
    <property type="entry name" value="GtrA_DPMS_TM"/>
</dbReference>
<evidence type="ECO:0000256" key="4">
    <source>
        <dbReference type="ARBA" id="ARBA00022989"/>
    </source>
</evidence>
<keyword evidence="4 7" id="KW-1133">Transmembrane helix</keyword>
<accession>A0A5D4FWI3</accession>
<reference evidence="9 10" key="1">
    <citation type="submission" date="2019-08" db="EMBL/GenBank/DDBJ databases">
        <title>Draft genome of C. urealyticum strain VH4248.</title>
        <authorList>
            <person name="Navas J."/>
        </authorList>
    </citation>
    <scope>NUCLEOTIDE SEQUENCE [LARGE SCALE GENOMIC DNA]</scope>
    <source>
        <strain evidence="9 10">VH4248</strain>
    </source>
</reference>
<feature type="transmembrane region" description="Helical" evidence="7">
    <location>
        <begin position="98"/>
        <end position="115"/>
    </location>
</feature>
<comment type="caution">
    <text evidence="9">The sequence shown here is derived from an EMBL/GenBank/DDBJ whole genome shotgun (WGS) entry which is preliminary data.</text>
</comment>
<dbReference type="PANTHER" id="PTHR38459">
    <property type="entry name" value="PROPHAGE BACTOPRENOL-LINKED GLUCOSE TRANSLOCASE HOMOLOG"/>
    <property type="match status" value="1"/>
</dbReference>
<evidence type="ECO:0000313" key="9">
    <source>
        <dbReference type="EMBL" id="TYR19629.1"/>
    </source>
</evidence>
<feature type="transmembrane region" description="Helical" evidence="7">
    <location>
        <begin position="68"/>
        <end position="92"/>
    </location>
</feature>
<feature type="domain" description="GtrA/DPMS transmembrane" evidence="8">
    <location>
        <begin position="70"/>
        <end position="192"/>
    </location>
</feature>
<organism evidence="9 10">
    <name type="scientific">Corynebacterium urealyticum</name>
    <dbReference type="NCBI Taxonomy" id="43771"/>
    <lineage>
        <taxon>Bacteria</taxon>
        <taxon>Bacillati</taxon>
        <taxon>Actinomycetota</taxon>
        <taxon>Actinomycetes</taxon>
        <taxon>Mycobacteriales</taxon>
        <taxon>Corynebacteriaceae</taxon>
        <taxon>Corynebacterium</taxon>
    </lineage>
</organism>
<feature type="transmembrane region" description="Helical" evidence="7">
    <location>
        <begin position="127"/>
        <end position="145"/>
    </location>
</feature>
<dbReference type="RefSeq" id="WP_148811380.1">
    <property type="nucleotide sequence ID" value="NZ_VSZI01000001.1"/>
</dbReference>
<keyword evidence="5 7" id="KW-0472">Membrane</keyword>
<feature type="transmembrane region" description="Helical" evidence="7">
    <location>
        <begin position="165"/>
        <end position="186"/>
    </location>
</feature>
<proteinExistence type="inferred from homology"/>
<gene>
    <name evidence="9" type="ORF">FYJ87_01025</name>
</gene>
<protein>
    <submittedName>
        <fullName evidence="9">GtrA family protein</fullName>
    </submittedName>
</protein>
<evidence type="ECO:0000259" key="8">
    <source>
        <dbReference type="Pfam" id="PF04138"/>
    </source>
</evidence>
<dbReference type="GO" id="GO:0000271">
    <property type="term" value="P:polysaccharide biosynthetic process"/>
    <property type="evidence" value="ECO:0007669"/>
    <property type="project" value="InterPro"/>
</dbReference>
<evidence type="ECO:0000256" key="3">
    <source>
        <dbReference type="ARBA" id="ARBA00022692"/>
    </source>
</evidence>
<keyword evidence="3 7" id="KW-0812">Transmembrane</keyword>
<evidence type="ECO:0000256" key="1">
    <source>
        <dbReference type="ARBA" id="ARBA00004141"/>
    </source>
</evidence>
<dbReference type="AlphaFoldDB" id="A0A5D4FWI3"/>
<comment type="subcellular location">
    <subcellularLocation>
        <location evidence="1">Membrane</location>
        <topology evidence="1">Multi-pass membrane protein</topology>
    </subcellularLocation>
</comment>
<evidence type="ECO:0000256" key="5">
    <source>
        <dbReference type="ARBA" id="ARBA00023136"/>
    </source>
</evidence>
<comment type="similarity">
    <text evidence="2">Belongs to the GtrA family.</text>
</comment>
<evidence type="ECO:0000256" key="7">
    <source>
        <dbReference type="SAM" id="Phobius"/>
    </source>
</evidence>
<name>A0A5D4FWI3_9CORY</name>
<dbReference type="InterPro" id="IPR051401">
    <property type="entry name" value="GtrA_CellWall_Glycosyl"/>
</dbReference>
<dbReference type="GO" id="GO:0005886">
    <property type="term" value="C:plasma membrane"/>
    <property type="evidence" value="ECO:0007669"/>
    <property type="project" value="TreeGrafter"/>
</dbReference>
<dbReference type="EMBL" id="VSZI01000001">
    <property type="protein sequence ID" value="TYR19629.1"/>
    <property type="molecule type" value="Genomic_DNA"/>
</dbReference>
<dbReference type="Proteomes" id="UP000324726">
    <property type="component" value="Unassembled WGS sequence"/>
</dbReference>
<evidence type="ECO:0000256" key="2">
    <source>
        <dbReference type="ARBA" id="ARBA00009399"/>
    </source>
</evidence>
<feature type="region of interest" description="Disordered" evidence="6">
    <location>
        <begin position="1"/>
        <end position="22"/>
    </location>
</feature>